<feature type="region of interest" description="Disordered" evidence="6">
    <location>
        <begin position="151"/>
        <end position="308"/>
    </location>
</feature>
<protein>
    <recommendedName>
        <fullName evidence="7">C2H2-type domain-containing protein</fullName>
    </recommendedName>
</protein>
<feature type="compositionally biased region" description="Polar residues" evidence="6">
    <location>
        <begin position="167"/>
        <end position="182"/>
    </location>
</feature>
<accession>A0A8I5UV62</accession>
<dbReference type="SUPFAM" id="SSF57667">
    <property type="entry name" value="beta-beta-alpha zinc fingers"/>
    <property type="match status" value="2"/>
</dbReference>
<dbReference type="AlphaFoldDB" id="A0A8I5UV62"/>
<reference evidence="8" key="3">
    <citation type="submission" date="2025-09" db="UniProtKB">
        <authorList>
            <consortium name="Ensembl"/>
        </authorList>
    </citation>
    <scope>IDENTIFICATION</scope>
</reference>
<keyword evidence="9" id="KW-1185">Reference proteome</keyword>
<dbReference type="GO" id="GO:0000978">
    <property type="term" value="F:RNA polymerase II cis-regulatory region sequence-specific DNA binding"/>
    <property type="evidence" value="ECO:0007669"/>
    <property type="project" value="TreeGrafter"/>
</dbReference>
<sequence>PGRNPLSLCTAAARTRFPRVPSPGGPASSVRAGKAGLTPSAERTAQPGLCGAARNGSGDSLPRPASTGPWPRRLRLRTGICRLNSRERPRSDLQRAPFWLSWLLFRWWRRRWNPRLPGYRSWRDAHGQPRRSWPTARRWLWSSGTSWRLGHHQARSSGASGERRQAGNCSLPSTERGQSPGTETCLGRKEERSLEGGSEGQEPVWAAGGGPGKEGSRGSTCGGLLPDPREREVASLPPGPPSQAEPAARGTEQCPPCAQCGQSLGQKELSEPHQRAHHGPPPFAGAQCPKSFPQRATPHQPPSGARGRAHLHLRPVRQDLRPPVDAHTHYSAHIGEKPYECAECAKSFGRLSTLLEHWHTHTALSPMKSTKGNHDKFLIR</sequence>
<evidence type="ECO:0000313" key="9">
    <source>
        <dbReference type="Proteomes" id="UP000001595"/>
    </source>
</evidence>
<dbReference type="GO" id="GO:0008270">
    <property type="term" value="F:zinc ion binding"/>
    <property type="evidence" value="ECO:0007669"/>
    <property type="project" value="UniProtKB-KW"/>
</dbReference>
<evidence type="ECO:0000256" key="2">
    <source>
        <dbReference type="ARBA" id="ARBA00022737"/>
    </source>
</evidence>
<evidence type="ECO:0000256" key="5">
    <source>
        <dbReference type="PROSITE-ProRule" id="PRU00042"/>
    </source>
</evidence>
<evidence type="ECO:0000259" key="7">
    <source>
        <dbReference type="PROSITE" id="PS50157"/>
    </source>
</evidence>
<keyword evidence="1" id="KW-0479">Metal-binding</keyword>
<dbReference type="GeneTree" id="ENSGT00940000164953"/>
<feature type="region of interest" description="Disordered" evidence="6">
    <location>
        <begin position="1"/>
        <end position="72"/>
    </location>
</feature>
<feature type="domain" description="C2H2-type" evidence="7">
    <location>
        <begin position="255"/>
        <end position="282"/>
    </location>
</feature>
<dbReference type="Proteomes" id="UP000001595">
    <property type="component" value="Chromosome 7"/>
</dbReference>
<dbReference type="PANTHER" id="PTHR23226:SF377">
    <property type="entry name" value="ZINC FINGER AND SCAN DOMAIN-CONTAINING PROTEIN 20"/>
    <property type="match status" value="1"/>
</dbReference>
<dbReference type="FunFam" id="3.30.160.60:FF:000016">
    <property type="entry name" value="zinc finger protein 37 homolog"/>
    <property type="match status" value="1"/>
</dbReference>
<keyword evidence="2" id="KW-0677">Repeat</keyword>
<dbReference type="InterPro" id="IPR013087">
    <property type="entry name" value="Znf_C2H2_type"/>
</dbReference>
<name>A0A8I5UV62_PONAB</name>
<reference evidence="8 9" key="1">
    <citation type="submission" date="2008-02" db="EMBL/GenBank/DDBJ databases">
        <title>A 6x draft sequence assembly of the Pongo pygmaeus abelii genome.</title>
        <authorList>
            <person name="Wilson R.K."/>
            <person name="Mardis E."/>
        </authorList>
    </citation>
    <scope>NUCLEOTIDE SEQUENCE [LARGE SCALE GENOMIC DNA]</scope>
</reference>
<organism evidence="8 9">
    <name type="scientific">Pongo abelii</name>
    <name type="common">Sumatran orangutan</name>
    <name type="synonym">Pongo pygmaeus abelii</name>
    <dbReference type="NCBI Taxonomy" id="9601"/>
    <lineage>
        <taxon>Eukaryota</taxon>
        <taxon>Metazoa</taxon>
        <taxon>Chordata</taxon>
        <taxon>Craniata</taxon>
        <taxon>Vertebrata</taxon>
        <taxon>Euteleostomi</taxon>
        <taxon>Mammalia</taxon>
        <taxon>Eutheria</taxon>
        <taxon>Euarchontoglires</taxon>
        <taxon>Primates</taxon>
        <taxon>Haplorrhini</taxon>
        <taxon>Catarrhini</taxon>
        <taxon>Hominidae</taxon>
        <taxon>Pongo</taxon>
    </lineage>
</organism>
<evidence type="ECO:0000256" key="3">
    <source>
        <dbReference type="ARBA" id="ARBA00022771"/>
    </source>
</evidence>
<keyword evidence="4" id="KW-0862">Zinc</keyword>
<evidence type="ECO:0000256" key="6">
    <source>
        <dbReference type="SAM" id="MobiDB-lite"/>
    </source>
</evidence>
<reference evidence="8" key="2">
    <citation type="submission" date="2025-08" db="UniProtKB">
        <authorList>
            <consortium name="Ensembl"/>
        </authorList>
    </citation>
    <scope>IDENTIFICATION</scope>
</reference>
<proteinExistence type="predicted"/>
<feature type="domain" description="C2H2-type" evidence="7">
    <location>
        <begin position="339"/>
        <end position="366"/>
    </location>
</feature>
<dbReference type="Gene3D" id="3.30.160.60">
    <property type="entry name" value="Classic Zinc Finger"/>
    <property type="match status" value="2"/>
</dbReference>
<dbReference type="Ensembl" id="ENSPPYT00000043785.1">
    <property type="protein sequence ID" value="ENSPPYP00000045018.1"/>
    <property type="gene ID" value="ENSPPYG00000036437.1"/>
</dbReference>
<dbReference type="InterPro" id="IPR036236">
    <property type="entry name" value="Znf_C2H2_sf"/>
</dbReference>
<evidence type="ECO:0000256" key="4">
    <source>
        <dbReference type="ARBA" id="ARBA00022833"/>
    </source>
</evidence>
<dbReference type="PROSITE" id="PS00028">
    <property type="entry name" value="ZINC_FINGER_C2H2_1"/>
    <property type="match status" value="2"/>
</dbReference>
<keyword evidence="3 5" id="KW-0863">Zinc-finger</keyword>
<dbReference type="PANTHER" id="PTHR23226">
    <property type="entry name" value="ZINC FINGER AND SCAN DOMAIN-CONTAINING"/>
    <property type="match status" value="1"/>
</dbReference>
<evidence type="ECO:0000256" key="1">
    <source>
        <dbReference type="ARBA" id="ARBA00022723"/>
    </source>
</evidence>
<dbReference type="GO" id="GO:0000981">
    <property type="term" value="F:DNA-binding transcription factor activity, RNA polymerase II-specific"/>
    <property type="evidence" value="ECO:0007669"/>
    <property type="project" value="TreeGrafter"/>
</dbReference>
<evidence type="ECO:0000313" key="8">
    <source>
        <dbReference type="Ensembl" id="ENSPPYP00000045018.1"/>
    </source>
</evidence>
<dbReference type="PROSITE" id="PS50157">
    <property type="entry name" value="ZINC_FINGER_C2H2_2"/>
    <property type="match status" value="2"/>
</dbReference>